<name>A0A2N9W405_9HYPH</name>
<dbReference type="Proteomes" id="UP000232163">
    <property type="component" value="Unassembled WGS sequence"/>
</dbReference>
<evidence type="ECO:0000313" key="2">
    <source>
        <dbReference type="Proteomes" id="UP000232163"/>
    </source>
</evidence>
<keyword evidence="1" id="KW-0418">Kinase</keyword>
<dbReference type="GO" id="GO:0019748">
    <property type="term" value="P:secondary metabolic process"/>
    <property type="evidence" value="ECO:0007669"/>
    <property type="project" value="InterPro"/>
</dbReference>
<accession>A0A2N9W405</accession>
<sequence length="284" mass="31314">MLDAIAETFPPEWKVSSPELIAETVTSRIIKVRLESGEAAVVKHLTPLGMREELGGTHYLEWHDGDGCIRLLAQSGNNLLLEYAGARTLLDHLNEYGDDAATHIFVDVFLRLSKTKGSSRPVPTDLIPLRTMFASLFKKAEADRNRGVQSQFVEAAGLADRLLNDQQDVQPLHGDLHHENVLHGKRGWLVLDPKGLIGDPMYDAANMFYNPLDRDDLRASESRITSMAQAFSQAFSRDNRTILGFGMAHACLSASWHDEDENCDEAARSLGVAAAIRRVLGALG</sequence>
<proteinExistence type="predicted"/>
<keyword evidence="2" id="KW-1185">Reference proteome</keyword>
<dbReference type="InterPro" id="IPR011009">
    <property type="entry name" value="Kinase-like_dom_sf"/>
</dbReference>
<dbReference type="RefSeq" id="WP_099999375.1">
    <property type="nucleotide sequence ID" value="NZ_CP017940.1"/>
</dbReference>
<dbReference type="SUPFAM" id="SSF56112">
    <property type="entry name" value="Protein kinase-like (PK-like)"/>
    <property type="match status" value="1"/>
</dbReference>
<dbReference type="AlphaFoldDB" id="A0A2N9W405"/>
<dbReference type="EMBL" id="MZMT01000003">
    <property type="protein sequence ID" value="PIO46473.1"/>
    <property type="molecule type" value="Genomic_DNA"/>
</dbReference>
<evidence type="ECO:0000313" key="1">
    <source>
        <dbReference type="EMBL" id="PIO46473.1"/>
    </source>
</evidence>
<dbReference type="OrthoDB" id="3638028at2"/>
<dbReference type="InterPro" id="IPR006748">
    <property type="entry name" value="NH2Glyco/OHUrea_AB-resist_kin"/>
</dbReference>
<gene>
    <name evidence="1" type="ORF">B5P45_01335</name>
</gene>
<dbReference type="Pfam" id="PF04655">
    <property type="entry name" value="APH_6_hur"/>
    <property type="match status" value="1"/>
</dbReference>
<keyword evidence="1" id="KW-0808">Transferase</keyword>
<dbReference type="GO" id="GO:0016301">
    <property type="term" value="F:kinase activity"/>
    <property type="evidence" value="ECO:0007669"/>
    <property type="project" value="UniProtKB-KW"/>
</dbReference>
<dbReference type="Gene3D" id="3.90.1200.10">
    <property type="match status" value="1"/>
</dbReference>
<dbReference type="GO" id="GO:0016773">
    <property type="term" value="F:phosphotransferase activity, alcohol group as acceptor"/>
    <property type="evidence" value="ECO:0007669"/>
    <property type="project" value="InterPro"/>
</dbReference>
<organism evidence="1 2">
    <name type="scientific">Phyllobacterium zundukense</name>
    <dbReference type="NCBI Taxonomy" id="1867719"/>
    <lineage>
        <taxon>Bacteria</taxon>
        <taxon>Pseudomonadati</taxon>
        <taxon>Pseudomonadota</taxon>
        <taxon>Alphaproteobacteria</taxon>
        <taxon>Hyphomicrobiales</taxon>
        <taxon>Phyllobacteriaceae</taxon>
        <taxon>Phyllobacterium</taxon>
    </lineage>
</organism>
<dbReference type="KEGG" id="pht:BLM14_10735"/>
<comment type="caution">
    <text evidence="1">The sequence shown here is derived from an EMBL/GenBank/DDBJ whole genome shotgun (WGS) entry which is preliminary data.</text>
</comment>
<reference evidence="1 2" key="1">
    <citation type="journal article" date="2017" name="Int J Environ Stud">
        <title>Does the Miocene-Pliocene relict legume Oxytropis triphylla form nitrogen-fixing nodules with a combination of bacterial strains?</title>
        <authorList>
            <person name="Safronova V."/>
            <person name="Belimov A."/>
            <person name="Sazanova A."/>
            <person name="Kuznetsova I."/>
            <person name="Popova J."/>
            <person name="Andronov E."/>
            <person name="Verkhozina A."/>
            <person name="Tikhonovich I."/>
        </authorList>
    </citation>
    <scope>NUCLEOTIDE SEQUENCE [LARGE SCALE GENOMIC DNA]</scope>
    <source>
        <strain evidence="1 2">Tri-38</strain>
    </source>
</reference>
<protein>
    <submittedName>
        <fullName evidence="1">3'-kinase</fullName>
    </submittedName>
</protein>